<dbReference type="AlphaFoldDB" id="A0AA50CV89"/>
<dbReference type="Proteomes" id="UP001234585">
    <property type="component" value="Plasmid unnamed5"/>
</dbReference>
<dbReference type="InterPro" id="IPR015422">
    <property type="entry name" value="PyrdxlP-dep_Trfase_small"/>
</dbReference>
<dbReference type="GO" id="GO:0019346">
    <property type="term" value="P:transsulfuration"/>
    <property type="evidence" value="ECO:0007669"/>
    <property type="project" value="InterPro"/>
</dbReference>
<accession>A0AA50CV89</accession>
<proteinExistence type="inferred from homology"/>
<comment type="cofactor">
    <cofactor evidence="1 7">
        <name>pyridoxal 5'-phosphate</name>
        <dbReference type="ChEBI" id="CHEBI:597326"/>
    </cofactor>
</comment>
<comment type="similarity">
    <text evidence="2 7">Belongs to the trans-sulfuration enzymes family.</text>
</comment>
<keyword evidence="8" id="KW-0614">Plasmid</keyword>
<dbReference type="GO" id="GO:0030170">
    <property type="term" value="F:pyridoxal phosphate binding"/>
    <property type="evidence" value="ECO:0007669"/>
    <property type="project" value="InterPro"/>
</dbReference>
<evidence type="ECO:0000256" key="1">
    <source>
        <dbReference type="ARBA" id="ARBA00001933"/>
    </source>
</evidence>
<dbReference type="PANTHER" id="PTHR43500">
    <property type="entry name" value="CYSTATHIONINE BETA-LYASE-RELATED"/>
    <property type="match status" value="1"/>
</dbReference>
<dbReference type="SUPFAM" id="SSF53383">
    <property type="entry name" value="PLP-dependent transferases"/>
    <property type="match status" value="1"/>
</dbReference>
<comment type="catalytic activity">
    <reaction evidence="5">
        <text>L,L-cystathionine + H2O = L-homocysteine + pyruvate + NH4(+)</text>
        <dbReference type="Rhea" id="RHEA:13965"/>
        <dbReference type="ChEBI" id="CHEBI:15361"/>
        <dbReference type="ChEBI" id="CHEBI:15377"/>
        <dbReference type="ChEBI" id="CHEBI:28938"/>
        <dbReference type="ChEBI" id="CHEBI:58161"/>
        <dbReference type="ChEBI" id="CHEBI:58199"/>
    </reaction>
</comment>
<dbReference type="GO" id="GO:0047804">
    <property type="term" value="F:cysteine-S-conjugate beta-lyase activity"/>
    <property type="evidence" value="ECO:0007669"/>
    <property type="project" value="UniProtKB-EC"/>
</dbReference>
<dbReference type="InterPro" id="IPR006233">
    <property type="entry name" value="Cys_b_lyase_bac"/>
</dbReference>
<dbReference type="Gene3D" id="3.40.640.10">
    <property type="entry name" value="Type I PLP-dependent aspartate aminotransferase-like (Major domain)"/>
    <property type="match status" value="1"/>
</dbReference>
<dbReference type="InterPro" id="IPR015421">
    <property type="entry name" value="PyrdxlP-dep_Trfase_major"/>
</dbReference>
<evidence type="ECO:0000256" key="7">
    <source>
        <dbReference type="RuleBase" id="RU362118"/>
    </source>
</evidence>
<evidence type="ECO:0000256" key="4">
    <source>
        <dbReference type="ARBA" id="ARBA00023239"/>
    </source>
</evidence>
<evidence type="ECO:0000256" key="2">
    <source>
        <dbReference type="ARBA" id="ARBA00009077"/>
    </source>
</evidence>
<evidence type="ECO:0000313" key="9">
    <source>
        <dbReference type="Proteomes" id="UP001234585"/>
    </source>
</evidence>
<dbReference type="RefSeq" id="WP_306041533.1">
    <property type="nucleotide sequence ID" value="NZ_CP132307.1"/>
</dbReference>
<evidence type="ECO:0000256" key="6">
    <source>
        <dbReference type="PIRSR" id="PIRSR001434-2"/>
    </source>
</evidence>
<dbReference type="EC" id="4.4.1.13" evidence="8"/>
<evidence type="ECO:0000313" key="8">
    <source>
        <dbReference type="EMBL" id="WLS01200.1"/>
    </source>
</evidence>
<dbReference type="InterPro" id="IPR000277">
    <property type="entry name" value="Cys/Met-Metab_PyrdxlP-dep_enz"/>
</dbReference>
<gene>
    <name evidence="8" type="primary">metC</name>
    <name evidence="8" type="ORF">Q9313_27170</name>
</gene>
<dbReference type="PIRSF" id="PIRSF001434">
    <property type="entry name" value="CGS"/>
    <property type="match status" value="1"/>
</dbReference>
<dbReference type="FunFam" id="3.40.640.10:FF:000046">
    <property type="entry name" value="Cystathionine gamma-lyase"/>
    <property type="match status" value="1"/>
</dbReference>
<reference evidence="8 9" key="1">
    <citation type="submission" date="2023-08" db="EMBL/GenBank/DDBJ databases">
        <title>Pathogen: clinical or host-associated sample.</title>
        <authorList>
            <person name="Hergert J."/>
            <person name="Casey R."/>
            <person name="Wagner J."/>
            <person name="Young E.L."/>
            <person name="Oakeson K.F."/>
        </authorList>
    </citation>
    <scope>NUCLEOTIDE SEQUENCE [LARGE SCALE GENOMIC DNA]</scope>
    <source>
        <strain evidence="8 9">1760953</strain>
        <plasmid evidence="8 9">unnamed5</plasmid>
    </source>
</reference>
<keyword evidence="4 8" id="KW-0456">Lyase</keyword>
<dbReference type="GO" id="GO:0019450">
    <property type="term" value="P:L-cysteine catabolic process to pyruvate"/>
    <property type="evidence" value="ECO:0007669"/>
    <property type="project" value="TreeGrafter"/>
</dbReference>
<dbReference type="InterPro" id="IPR015424">
    <property type="entry name" value="PyrdxlP-dep_Trfase"/>
</dbReference>
<sequence>MNRETKLLHAGPISDEGFRSLSTPVTRASTIVFPSSDAFERRYDRFYDGYTYGLYGTPTTRTLEARLAELYDADHCLCLPSGQSATALALTSLLKAGDRVLVTSAAYGSTRSFCHDTLSRFGVETVLYEPAAGAGVARLIDERTRVIVVESPGSNTIEIQDIPAIAGAARAAGACVLADNTWASALNCNPLDLGADLVMEALSKHVGGHADLLLGALVTRDEGLYRRLKDTGRTMGLGISADDASLALRGLQTMPLRLEREGISALTLARWLQCRSEIGDVLHPALPNHPGHSIWRRDFQGASGLFSVRLAPPFQANVSAFVDSLKVFRIGASWGSTQSIVTPQLDVSANQALPVPGSNRIVRFSVGLEPVEDLQADIEAALNALVADVVHEHWIDEEGTITTRGRER</sequence>
<evidence type="ECO:0000256" key="3">
    <source>
        <dbReference type="ARBA" id="ARBA00022898"/>
    </source>
</evidence>
<keyword evidence="3 6" id="KW-0663">Pyridoxal phosphate</keyword>
<protein>
    <submittedName>
        <fullName evidence="8">Cystathionine beta-lyase</fullName>
        <ecNumber evidence="8">4.4.1.13</ecNumber>
    </submittedName>
</protein>
<dbReference type="EMBL" id="CP132307">
    <property type="protein sequence ID" value="WLS01200.1"/>
    <property type="molecule type" value="Genomic_DNA"/>
</dbReference>
<dbReference type="PANTHER" id="PTHR43500:SF1">
    <property type="entry name" value="CYSTATHIONINE BETA-LYASE-RELATED"/>
    <property type="match status" value="1"/>
</dbReference>
<organism evidence="8 9">
    <name type="scientific">Shinella sumterensis</name>
    <dbReference type="NCBI Taxonomy" id="1967501"/>
    <lineage>
        <taxon>Bacteria</taxon>
        <taxon>Pseudomonadati</taxon>
        <taxon>Pseudomonadota</taxon>
        <taxon>Alphaproteobacteria</taxon>
        <taxon>Hyphomicrobiales</taxon>
        <taxon>Rhizobiaceae</taxon>
        <taxon>Shinella</taxon>
    </lineage>
</organism>
<keyword evidence="9" id="KW-1185">Reference proteome</keyword>
<feature type="modified residue" description="N6-(pyridoxal phosphate)lysine" evidence="6">
    <location>
        <position position="204"/>
    </location>
</feature>
<dbReference type="NCBIfam" id="TIGR01324">
    <property type="entry name" value="cysta_beta_ly_B"/>
    <property type="match status" value="1"/>
</dbReference>
<dbReference type="Pfam" id="PF01053">
    <property type="entry name" value="Cys_Met_Meta_PP"/>
    <property type="match status" value="1"/>
</dbReference>
<name>A0AA50CV89_9HYPH</name>
<dbReference type="Gene3D" id="3.90.1150.10">
    <property type="entry name" value="Aspartate Aminotransferase, domain 1"/>
    <property type="match status" value="1"/>
</dbReference>
<evidence type="ECO:0000256" key="5">
    <source>
        <dbReference type="ARBA" id="ARBA00047517"/>
    </source>
</evidence>
<geneLocation type="plasmid" evidence="8 9">
    <name>unnamed5</name>
</geneLocation>